<dbReference type="AlphaFoldDB" id="A0A840PI87"/>
<name>A0A840PI87_9ACTN</name>
<organism evidence="1 2">
    <name type="scientific">Thermocatellispora tengchongensis</name>
    <dbReference type="NCBI Taxonomy" id="1073253"/>
    <lineage>
        <taxon>Bacteria</taxon>
        <taxon>Bacillati</taxon>
        <taxon>Actinomycetota</taxon>
        <taxon>Actinomycetes</taxon>
        <taxon>Streptosporangiales</taxon>
        <taxon>Streptosporangiaceae</taxon>
        <taxon>Thermocatellispora</taxon>
    </lineage>
</organism>
<sequence>MITLTTGREARATNHRYPYRAPVLVLDFGPTSVLVTTSPDGEVTAQDVEFARQLAGEAYRFAREVERRHSPAANPRRAAA</sequence>
<dbReference type="EMBL" id="JACHGN010000025">
    <property type="protein sequence ID" value="MBB5138852.1"/>
    <property type="molecule type" value="Genomic_DNA"/>
</dbReference>
<dbReference type="Proteomes" id="UP000578449">
    <property type="component" value="Unassembled WGS sequence"/>
</dbReference>
<protein>
    <submittedName>
        <fullName evidence="1">Uncharacterized protein</fullName>
    </submittedName>
</protein>
<keyword evidence="2" id="KW-1185">Reference proteome</keyword>
<reference evidence="1 2" key="1">
    <citation type="submission" date="2020-08" db="EMBL/GenBank/DDBJ databases">
        <title>Genomic Encyclopedia of Type Strains, Phase IV (KMG-IV): sequencing the most valuable type-strain genomes for metagenomic binning, comparative biology and taxonomic classification.</title>
        <authorList>
            <person name="Goeker M."/>
        </authorList>
    </citation>
    <scope>NUCLEOTIDE SEQUENCE [LARGE SCALE GENOMIC DNA]</scope>
    <source>
        <strain evidence="1 2">DSM 45615</strain>
    </source>
</reference>
<proteinExistence type="predicted"/>
<gene>
    <name evidence="1" type="ORF">HNP84_008610</name>
</gene>
<evidence type="ECO:0000313" key="1">
    <source>
        <dbReference type="EMBL" id="MBB5138852.1"/>
    </source>
</evidence>
<evidence type="ECO:0000313" key="2">
    <source>
        <dbReference type="Proteomes" id="UP000578449"/>
    </source>
</evidence>
<comment type="caution">
    <text evidence="1">The sequence shown here is derived from an EMBL/GenBank/DDBJ whole genome shotgun (WGS) entry which is preliminary data.</text>
</comment>
<accession>A0A840PI87</accession>
<dbReference type="RefSeq" id="WP_185055703.1">
    <property type="nucleotide sequence ID" value="NZ_BAABIX010000069.1"/>
</dbReference>